<organism evidence="15 16">
    <name type="scientific">Gloeomargarita lithophora Alchichica-D10</name>
    <dbReference type="NCBI Taxonomy" id="1188229"/>
    <lineage>
        <taxon>Bacteria</taxon>
        <taxon>Bacillati</taxon>
        <taxon>Cyanobacteriota</taxon>
        <taxon>Cyanophyceae</taxon>
        <taxon>Gloeomargaritales</taxon>
        <taxon>Gloeomargaritaceae</taxon>
        <taxon>Gloeomargarita</taxon>
    </lineage>
</organism>
<dbReference type="GO" id="GO:0005737">
    <property type="term" value="C:cytoplasm"/>
    <property type="evidence" value="ECO:0007669"/>
    <property type="project" value="UniProtKB-SubCell"/>
</dbReference>
<evidence type="ECO:0000256" key="9">
    <source>
        <dbReference type="ARBA" id="ARBA00023002"/>
    </source>
</evidence>
<dbReference type="InterPro" id="IPR037099">
    <property type="entry name" value="Fum_R/Succ_DH_flav-like_C_sf"/>
</dbReference>
<dbReference type="NCBIfam" id="NF005636">
    <property type="entry name" value="PRK07395.1"/>
    <property type="match status" value="1"/>
</dbReference>
<dbReference type="RefSeq" id="WP_071453633.1">
    <property type="nucleotide sequence ID" value="NZ_CP017675.1"/>
</dbReference>
<evidence type="ECO:0000256" key="7">
    <source>
        <dbReference type="ARBA" id="ARBA00022642"/>
    </source>
</evidence>
<keyword evidence="9 12" id="KW-0560">Oxidoreductase</keyword>
<dbReference type="OrthoDB" id="9806724at2"/>
<comment type="subcellular location">
    <subcellularLocation>
        <location evidence="12">Cytoplasm</location>
    </subcellularLocation>
</comment>
<proteinExistence type="inferred from homology"/>
<comment type="similarity">
    <text evidence="3 12">Belongs to the FAD-dependent oxidoreductase 2 family. NadB subfamily.</text>
</comment>
<dbReference type="PANTHER" id="PTHR42716:SF2">
    <property type="entry name" value="L-ASPARTATE OXIDASE, CHLOROPLASTIC"/>
    <property type="match status" value="1"/>
</dbReference>
<dbReference type="SUPFAM" id="SSF56425">
    <property type="entry name" value="Succinate dehydrogenase/fumarate reductase flavoprotein, catalytic domain"/>
    <property type="match status" value="1"/>
</dbReference>
<keyword evidence="7 12" id="KW-0662">Pyridine nucleotide biosynthesis</keyword>
<comment type="function">
    <text evidence="12">Catalyzes the oxidation of L-aspartate to iminoaspartate.</text>
</comment>
<dbReference type="GO" id="GO:0034628">
    <property type="term" value="P:'de novo' NAD+ biosynthetic process from L-aspartate"/>
    <property type="evidence" value="ECO:0007669"/>
    <property type="project" value="TreeGrafter"/>
</dbReference>
<dbReference type="PRINTS" id="PR00368">
    <property type="entry name" value="FADPNR"/>
</dbReference>
<dbReference type="Gene3D" id="1.20.58.100">
    <property type="entry name" value="Fumarate reductase/succinate dehydrogenase flavoprotein-like, C-terminal domain"/>
    <property type="match status" value="1"/>
</dbReference>
<protein>
    <recommendedName>
        <fullName evidence="5 11">L-aspartate oxidase</fullName>
        <ecNumber evidence="4 11">1.4.3.16</ecNumber>
    </recommendedName>
</protein>
<evidence type="ECO:0000256" key="8">
    <source>
        <dbReference type="ARBA" id="ARBA00022827"/>
    </source>
</evidence>
<dbReference type="GO" id="GO:0008734">
    <property type="term" value="F:L-aspartate oxidase activity"/>
    <property type="evidence" value="ECO:0007669"/>
    <property type="project" value="UniProtKB-UniRule"/>
</dbReference>
<dbReference type="UniPathway" id="UPA00253">
    <property type="reaction ID" value="UER00326"/>
</dbReference>
<dbReference type="Pfam" id="PF02910">
    <property type="entry name" value="Succ_DH_flav_C"/>
    <property type="match status" value="1"/>
</dbReference>
<dbReference type="Proteomes" id="UP000180235">
    <property type="component" value="Chromosome"/>
</dbReference>
<keyword evidence="6 12" id="KW-0285">Flavoprotein</keyword>
<evidence type="ECO:0000256" key="2">
    <source>
        <dbReference type="ARBA" id="ARBA00004950"/>
    </source>
</evidence>
<comment type="catalytic activity">
    <reaction evidence="10">
        <text>L-aspartate + O2 = iminosuccinate + H2O2</text>
        <dbReference type="Rhea" id="RHEA:25876"/>
        <dbReference type="ChEBI" id="CHEBI:15379"/>
        <dbReference type="ChEBI" id="CHEBI:16240"/>
        <dbReference type="ChEBI" id="CHEBI:29991"/>
        <dbReference type="ChEBI" id="CHEBI:77875"/>
        <dbReference type="EC" id="1.4.3.16"/>
    </reaction>
    <physiologicalReaction direction="left-to-right" evidence="10">
        <dbReference type="Rhea" id="RHEA:25877"/>
    </physiologicalReaction>
</comment>
<dbReference type="Pfam" id="PF00890">
    <property type="entry name" value="FAD_binding_2"/>
    <property type="match status" value="1"/>
</dbReference>
<dbReference type="AlphaFoldDB" id="A0A1J0AAN8"/>
<gene>
    <name evidence="15" type="primary">nadB</name>
    <name evidence="15" type="ORF">GlitD10_0655</name>
</gene>
<dbReference type="SUPFAM" id="SSF51905">
    <property type="entry name" value="FAD/NAD(P)-binding domain"/>
    <property type="match status" value="1"/>
</dbReference>
<evidence type="ECO:0000256" key="3">
    <source>
        <dbReference type="ARBA" id="ARBA00008562"/>
    </source>
</evidence>
<name>A0A1J0AAN8_9CYAN</name>
<dbReference type="SUPFAM" id="SSF46977">
    <property type="entry name" value="Succinate dehydrogenase/fumarate reductase flavoprotein C-terminal domain"/>
    <property type="match status" value="1"/>
</dbReference>
<comment type="pathway">
    <text evidence="2 12">Cofactor biosynthesis; NAD(+) biosynthesis; iminoaspartate from L-aspartate (oxidase route): step 1/1.</text>
</comment>
<dbReference type="FunFam" id="3.90.700.10:FF:000002">
    <property type="entry name" value="L-aspartate oxidase"/>
    <property type="match status" value="1"/>
</dbReference>
<dbReference type="NCBIfam" id="TIGR00551">
    <property type="entry name" value="nadB"/>
    <property type="match status" value="1"/>
</dbReference>
<evidence type="ECO:0000256" key="1">
    <source>
        <dbReference type="ARBA" id="ARBA00001974"/>
    </source>
</evidence>
<dbReference type="InterPro" id="IPR015939">
    <property type="entry name" value="Fum_Rdtase/Succ_DH_flav-like_C"/>
</dbReference>
<dbReference type="InterPro" id="IPR027477">
    <property type="entry name" value="Succ_DH/fumarate_Rdtase_cat_sf"/>
</dbReference>
<dbReference type="PANTHER" id="PTHR42716">
    <property type="entry name" value="L-ASPARTATE OXIDASE"/>
    <property type="match status" value="1"/>
</dbReference>
<keyword evidence="8 12" id="KW-0274">FAD</keyword>
<evidence type="ECO:0000256" key="6">
    <source>
        <dbReference type="ARBA" id="ARBA00022630"/>
    </source>
</evidence>
<dbReference type="InterPro" id="IPR005288">
    <property type="entry name" value="NadB"/>
</dbReference>
<evidence type="ECO:0000259" key="14">
    <source>
        <dbReference type="Pfam" id="PF02910"/>
    </source>
</evidence>
<accession>A0A1J0AAN8</accession>
<evidence type="ECO:0000256" key="12">
    <source>
        <dbReference type="RuleBase" id="RU362049"/>
    </source>
</evidence>
<dbReference type="STRING" id="1188229.GlitD10_0655"/>
<evidence type="ECO:0000313" key="16">
    <source>
        <dbReference type="Proteomes" id="UP000180235"/>
    </source>
</evidence>
<comment type="cofactor">
    <cofactor evidence="1 12">
        <name>FAD</name>
        <dbReference type="ChEBI" id="CHEBI:57692"/>
    </cofactor>
</comment>
<evidence type="ECO:0000256" key="10">
    <source>
        <dbReference type="ARBA" id="ARBA00048305"/>
    </source>
</evidence>
<evidence type="ECO:0000256" key="11">
    <source>
        <dbReference type="NCBIfam" id="TIGR00551"/>
    </source>
</evidence>
<dbReference type="Gene3D" id="3.90.700.10">
    <property type="entry name" value="Succinate dehydrogenase/fumarate reductase flavoprotein, catalytic domain"/>
    <property type="match status" value="1"/>
</dbReference>
<dbReference type="Gene3D" id="3.50.50.60">
    <property type="entry name" value="FAD/NAD(P)-binding domain"/>
    <property type="match status" value="1"/>
</dbReference>
<dbReference type="EC" id="1.4.3.16" evidence="4 11"/>
<dbReference type="EMBL" id="CP017675">
    <property type="protein sequence ID" value="APB32969.1"/>
    <property type="molecule type" value="Genomic_DNA"/>
</dbReference>
<reference evidence="15 16" key="1">
    <citation type="submission" date="2016-10" db="EMBL/GenBank/DDBJ databases">
        <title>Description of Gloeomargarita lithophora gen. nov., sp. nov., a thylakoid-bearing basal-branching cyanobacterium with intracellular carbonates, and proposal for Gloeomargaritales ord. nov.</title>
        <authorList>
            <person name="Moreira D."/>
            <person name="Tavera R."/>
            <person name="Benzerara K."/>
            <person name="Skouri-Panet F."/>
            <person name="Couradeau E."/>
            <person name="Gerard E."/>
            <person name="Loussert C."/>
            <person name="Novelo E."/>
            <person name="Zivanovic Y."/>
            <person name="Lopez-Garcia P."/>
        </authorList>
    </citation>
    <scope>NUCLEOTIDE SEQUENCE [LARGE SCALE GENOMIC DNA]</scope>
    <source>
        <strain evidence="15 16">D10</strain>
    </source>
</reference>
<feature type="domain" description="Fumarate reductase/succinate dehydrogenase flavoprotein-like C-terminal" evidence="14">
    <location>
        <begin position="418"/>
        <end position="513"/>
    </location>
</feature>
<dbReference type="GO" id="GO:0033765">
    <property type="term" value="F:steroid dehydrogenase activity, acting on the CH-CH group of donors"/>
    <property type="evidence" value="ECO:0007669"/>
    <property type="project" value="UniProtKB-ARBA"/>
</dbReference>
<dbReference type="KEGG" id="glt:GlitD10_0655"/>
<dbReference type="InterPro" id="IPR003953">
    <property type="entry name" value="FAD-dep_OxRdtase_2_FAD-bd"/>
</dbReference>
<feature type="domain" description="FAD-dependent oxidoreductase 2 FAD-binding" evidence="13">
    <location>
        <begin position="10"/>
        <end position="378"/>
    </location>
</feature>
<evidence type="ECO:0000256" key="5">
    <source>
        <dbReference type="ARBA" id="ARBA00021901"/>
    </source>
</evidence>
<keyword evidence="16" id="KW-1185">Reference proteome</keyword>
<dbReference type="InterPro" id="IPR036188">
    <property type="entry name" value="FAD/NAD-bd_sf"/>
</dbReference>
<sequence>MSCASPPDFDVLVVGGGAAGLYGALSLPKALRVGLLTKDPLERSASGWAQGGIAAVTDPEDSWSLHTQDTLRAGAGLCDPEAVRFLVSQGGDCIQRLVALGVAFDRYGEGLALTLEAAHSRPRILHAADRTGRELVSTLAEQVFQQSHIQVLPEALVIDLWVQDGQCHGVRVWHRGELHTWRCGAVVVATGGGGQLFHPTTNPPASTGDGLAMAWRAGATLRDVEFVQFHPTALAVAGAPALLISEAVRGEGAHLLNHRGERFLYQYHPDGELAPRYVVSRAIFQELRHSGQCQVWLDLRPMESSRVERRFPNILHTCRQWGIDPLREPVPVAPAAHYWMGGIVTDLHARTTIPGLYAIGEVASTGVHGANRLASNSLLECLVFGAQLRGIALTAPPALPTPVELGTILDWPGLAGIRQDLPVLMGQRAGIARDAVGLNVGLHQVQQWRAEMGSFPPQGADFAQIRLWAETRNLLDSAYLVLGSALYRRESRGSHYRLDWPEPVAGFHAHTVIQGERWQLTPVQDLAA</sequence>
<evidence type="ECO:0000259" key="13">
    <source>
        <dbReference type="Pfam" id="PF00890"/>
    </source>
</evidence>
<evidence type="ECO:0000313" key="15">
    <source>
        <dbReference type="EMBL" id="APB32969.1"/>
    </source>
</evidence>
<evidence type="ECO:0000256" key="4">
    <source>
        <dbReference type="ARBA" id="ARBA00012173"/>
    </source>
</evidence>